<evidence type="ECO:0000259" key="2">
    <source>
        <dbReference type="PROSITE" id="PS50830"/>
    </source>
</evidence>
<evidence type="ECO:0000313" key="4">
    <source>
        <dbReference type="Proteomes" id="UP000605148"/>
    </source>
</evidence>
<keyword evidence="1" id="KW-0732">Signal</keyword>
<dbReference type="EMBL" id="BMFA01000006">
    <property type="protein sequence ID" value="GGB50464.1"/>
    <property type="molecule type" value="Genomic_DNA"/>
</dbReference>
<gene>
    <name evidence="3" type="ORF">GCM10011316_23240</name>
</gene>
<dbReference type="AlphaFoldDB" id="A0A916X215"/>
<dbReference type="InterPro" id="IPR035437">
    <property type="entry name" value="SNase_OB-fold_sf"/>
</dbReference>
<comment type="caution">
    <text evidence="3">The sequence shown here is derived from an EMBL/GenBank/DDBJ whole genome shotgun (WGS) entry which is preliminary data.</text>
</comment>
<feature type="signal peptide" evidence="1">
    <location>
        <begin position="1"/>
        <end position="20"/>
    </location>
</feature>
<dbReference type="Gene3D" id="2.40.50.90">
    <property type="match status" value="1"/>
</dbReference>
<accession>A0A916X215</accession>
<dbReference type="Pfam" id="PF00565">
    <property type="entry name" value="SNase"/>
    <property type="match status" value="1"/>
</dbReference>
<dbReference type="PROSITE" id="PS50830">
    <property type="entry name" value="TNASE_3"/>
    <property type="match status" value="1"/>
</dbReference>
<reference evidence="3" key="1">
    <citation type="journal article" date="2014" name="Int. J. Syst. Evol. Microbiol.">
        <title>Complete genome sequence of Corynebacterium casei LMG S-19264T (=DSM 44701T), isolated from a smear-ripened cheese.</title>
        <authorList>
            <consortium name="US DOE Joint Genome Institute (JGI-PGF)"/>
            <person name="Walter F."/>
            <person name="Albersmeier A."/>
            <person name="Kalinowski J."/>
            <person name="Ruckert C."/>
        </authorList>
    </citation>
    <scope>NUCLEOTIDE SEQUENCE</scope>
    <source>
        <strain evidence="3">CGMCC 1.12426</strain>
    </source>
</reference>
<feature type="chain" id="PRO_5037064936" evidence="1">
    <location>
        <begin position="21"/>
        <end position="226"/>
    </location>
</feature>
<evidence type="ECO:0000256" key="1">
    <source>
        <dbReference type="SAM" id="SignalP"/>
    </source>
</evidence>
<dbReference type="PANTHER" id="PTHR12302:SF26">
    <property type="entry name" value="BLR1266 PROTEIN"/>
    <property type="match status" value="1"/>
</dbReference>
<dbReference type="Proteomes" id="UP000605148">
    <property type="component" value="Unassembled WGS sequence"/>
</dbReference>
<protein>
    <submittedName>
        <fullName evidence="3">Nuclease</fullName>
    </submittedName>
</protein>
<dbReference type="PANTHER" id="PTHR12302">
    <property type="entry name" value="EBNA2 BINDING PROTEIN P100"/>
    <property type="match status" value="1"/>
</dbReference>
<keyword evidence="4" id="KW-1185">Reference proteome</keyword>
<evidence type="ECO:0000313" key="3">
    <source>
        <dbReference type="EMBL" id="GGB50464.1"/>
    </source>
</evidence>
<dbReference type="SUPFAM" id="SSF50199">
    <property type="entry name" value="Staphylococcal nuclease"/>
    <property type="match status" value="1"/>
</dbReference>
<dbReference type="InterPro" id="IPR016071">
    <property type="entry name" value="Staphylococal_nuclease_OB-fold"/>
</dbReference>
<feature type="domain" description="TNase-like" evidence="2">
    <location>
        <begin position="24"/>
        <end position="148"/>
    </location>
</feature>
<name>A0A916X215_9HYPH</name>
<dbReference type="SMART" id="SM00318">
    <property type="entry name" value="SNc"/>
    <property type="match status" value="1"/>
</dbReference>
<sequence>MKHASTRVALVICAAVFSLSGPTAPGASTAVQVVDGDALVVAGERLRLNGIDAPELGQTCHDGSGRKVKCGHRAKAHLERLIAAGSLTCSGDTMDAYDRRIATCFVNGQDINARMVQDGQALAFRKYSNRYVREETAARQTGAGLWNGAFDPPWDYRAARWRIAQADQAAPNGCPIKGNISSNGRIYHPPWSTSYARTRIDPSRGERWFCSEAEALAAGWRPPHGS</sequence>
<proteinExistence type="predicted"/>
<reference evidence="3" key="2">
    <citation type="submission" date="2020-09" db="EMBL/GenBank/DDBJ databases">
        <authorList>
            <person name="Sun Q."/>
            <person name="Zhou Y."/>
        </authorList>
    </citation>
    <scope>NUCLEOTIDE SEQUENCE</scope>
    <source>
        <strain evidence="3">CGMCC 1.12426</strain>
    </source>
</reference>
<organism evidence="3 4">
    <name type="scientific">Roseibium aquae</name>
    <dbReference type="NCBI Taxonomy" id="1323746"/>
    <lineage>
        <taxon>Bacteria</taxon>
        <taxon>Pseudomonadati</taxon>
        <taxon>Pseudomonadota</taxon>
        <taxon>Alphaproteobacteria</taxon>
        <taxon>Hyphomicrobiales</taxon>
        <taxon>Stappiaceae</taxon>
        <taxon>Roseibium</taxon>
    </lineage>
</organism>
<dbReference type="OrthoDB" id="9805504at2"/>